<gene>
    <name evidence="2" type="ORF">PUN28_017105</name>
</gene>
<protein>
    <submittedName>
        <fullName evidence="2">Uncharacterized protein</fullName>
    </submittedName>
</protein>
<feature type="compositionally biased region" description="Basic and acidic residues" evidence="1">
    <location>
        <begin position="60"/>
        <end position="73"/>
    </location>
</feature>
<dbReference type="Proteomes" id="UP001430953">
    <property type="component" value="Unassembled WGS sequence"/>
</dbReference>
<proteinExistence type="predicted"/>
<organism evidence="2 3">
    <name type="scientific">Cardiocondyla obscurior</name>
    <dbReference type="NCBI Taxonomy" id="286306"/>
    <lineage>
        <taxon>Eukaryota</taxon>
        <taxon>Metazoa</taxon>
        <taxon>Ecdysozoa</taxon>
        <taxon>Arthropoda</taxon>
        <taxon>Hexapoda</taxon>
        <taxon>Insecta</taxon>
        <taxon>Pterygota</taxon>
        <taxon>Neoptera</taxon>
        <taxon>Endopterygota</taxon>
        <taxon>Hymenoptera</taxon>
        <taxon>Apocrita</taxon>
        <taxon>Aculeata</taxon>
        <taxon>Formicoidea</taxon>
        <taxon>Formicidae</taxon>
        <taxon>Myrmicinae</taxon>
        <taxon>Cardiocondyla</taxon>
    </lineage>
</organism>
<sequence length="97" mass="11540">MGGNRAYRIFEDRPSGERRKIKENEDSAARSQNSEKTGRSHRTRCARAKVASRTKKKKERGRDGRRLKNEEKRNKKGRKRGKKERNNLRERTRLFAK</sequence>
<feature type="compositionally biased region" description="Basic residues" evidence="1">
    <location>
        <begin position="74"/>
        <end position="83"/>
    </location>
</feature>
<feature type="compositionally biased region" description="Basic residues" evidence="1">
    <location>
        <begin position="39"/>
        <end position="59"/>
    </location>
</feature>
<keyword evidence="3" id="KW-1185">Reference proteome</keyword>
<reference evidence="2 3" key="1">
    <citation type="submission" date="2023-03" db="EMBL/GenBank/DDBJ databases">
        <title>High recombination rates correlate with genetic variation in Cardiocondyla obscurior ants.</title>
        <authorList>
            <person name="Errbii M."/>
        </authorList>
    </citation>
    <scope>NUCLEOTIDE SEQUENCE [LARGE SCALE GENOMIC DNA]</scope>
    <source>
        <strain evidence="2">Alpha-2009</strain>
        <tissue evidence="2">Whole body</tissue>
    </source>
</reference>
<evidence type="ECO:0000313" key="2">
    <source>
        <dbReference type="EMBL" id="KAL0104167.1"/>
    </source>
</evidence>
<dbReference type="AlphaFoldDB" id="A0AAW2EQS6"/>
<dbReference type="EMBL" id="JADYXP020000020">
    <property type="protein sequence ID" value="KAL0104167.1"/>
    <property type="molecule type" value="Genomic_DNA"/>
</dbReference>
<name>A0AAW2EQS6_9HYME</name>
<evidence type="ECO:0000256" key="1">
    <source>
        <dbReference type="SAM" id="MobiDB-lite"/>
    </source>
</evidence>
<feature type="region of interest" description="Disordered" evidence="1">
    <location>
        <begin position="1"/>
        <end position="97"/>
    </location>
</feature>
<accession>A0AAW2EQS6</accession>
<evidence type="ECO:0000313" key="3">
    <source>
        <dbReference type="Proteomes" id="UP001430953"/>
    </source>
</evidence>
<comment type="caution">
    <text evidence="2">The sequence shown here is derived from an EMBL/GenBank/DDBJ whole genome shotgun (WGS) entry which is preliminary data.</text>
</comment>
<feature type="compositionally biased region" description="Basic and acidic residues" evidence="1">
    <location>
        <begin position="8"/>
        <end position="28"/>
    </location>
</feature>
<feature type="compositionally biased region" description="Basic and acidic residues" evidence="1">
    <location>
        <begin position="84"/>
        <end position="97"/>
    </location>
</feature>